<dbReference type="InterPro" id="IPR016166">
    <property type="entry name" value="FAD-bd_PCMH"/>
</dbReference>
<accession>A0ABQ2PH96</accession>
<dbReference type="EMBL" id="BMLY01000001">
    <property type="protein sequence ID" value="GGP24639.1"/>
    <property type="molecule type" value="Genomic_DNA"/>
</dbReference>
<organism evidence="4 5">
    <name type="scientific">Silvimonas amylolytica</name>
    <dbReference type="NCBI Taxonomy" id="449663"/>
    <lineage>
        <taxon>Bacteria</taxon>
        <taxon>Pseudomonadati</taxon>
        <taxon>Pseudomonadota</taxon>
        <taxon>Betaproteobacteria</taxon>
        <taxon>Neisseriales</taxon>
        <taxon>Chitinibacteraceae</taxon>
        <taxon>Silvimonas</taxon>
    </lineage>
</organism>
<proteinExistence type="predicted"/>
<dbReference type="Pfam" id="PF01565">
    <property type="entry name" value="FAD_binding_4"/>
    <property type="match status" value="1"/>
</dbReference>
<sequence length="370" mass="39621">MGVNPAPSTPVLDRLRDQVLMSAASGTALRIRGGDTKSWYGNPVAGQVLDTREYAGVVAYDPAELVITACCGTPLAEIESTVAECGQMLPFEPPHFGPDATLGGCVVAGLAGPRRAYAGAIRDFVLGVTVMNGRGEIMRFGGQVMKNVAGYDVARLMAGSLGTLGLVLEVSLRLLPVAVTTRSLRFVMDENQAIETLNHWAGKAIPMSASAWHEGELMLRLSGSHAGVEAAVAQLGGDFVADDTAQAYWHALREHTHAFFTSQTQDEYGAALWRVAVPPTTPALALEGAQWLEWGGGQRWWRTHEPATEIRRIADLAGGHATLFRHAVDAEEGVCAFSSLPGPMATLQRRLKAVFDPSGIFNPHRIDPRC</sequence>
<dbReference type="NCBIfam" id="NF008439">
    <property type="entry name" value="PRK11282.1"/>
    <property type="match status" value="1"/>
</dbReference>
<dbReference type="PANTHER" id="PTHR11748:SF103">
    <property type="entry name" value="GLYCOLATE OXIDASE SUBUNIT GLCE"/>
    <property type="match status" value="1"/>
</dbReference>
<dbReference type="RefSeq" id="WP_188688280.1">
    <property type="nucleotide sequence ID" value="NZ_BMLY01000001.1"/>
</dbReference>
<dbReference type="InterPro" id="IPR006094">
    <property type="entry name" value="Oxid_FAD_bind_N"/>
</dbReference>
<dbReference type="InterPro" id="IPR016164">
    <property type="entry name" value="FAD-linked_Oxase-like_C"/>
</dbReference>
<dbReference type="InterPro" id="IPR016169">
    <property type="entry name" value="FAD-bd_PCMH_sub2"/>
</dbReference>
<gene>
    <name evidence="4" type="primary">glcE</name>
    <name evidence="4" type="ORF">GCM10010971_04580</name>
</gene>
<evidence type="ECO:0000256" key="2">
    <source>
        <dbReference type="ARBA" id="ARBA00022827"/>
    </source>
</evidence>
<protein>
    <submittedName>
        <fullName evidence="4">Glycolate oxidase subunit GlcE</fullName>
    </submittedName>
</protein>
<feature type="domain" description="FAD-binding PCMH-type" evidence="3">
    <location>
        <begin position="3"/>
        <end position="177"/>
    </location>
</feature>
<dbReference type="Proteomes" id="UP000621859">
    <property type="component" value="Unassembled WGS sequence"/>
</dbReference>
<evidence type="ECO:0000256" key="1">
    <source>
        <dbReference type="ARBA" id="ARBA00022630"/>
    </source>
</evidence>
<dbReference type="SUPFAM" id="SSF55103">
    <property type="entry name" value="FAD-linked oxidases, C-terminal domain"/>
    <property type="match status" value="1"/>
</dbReference>
<dbReference type="PANTHER" id="PTHR11748">
    <property type="entry name" value="D-LACTATE DEHYDROGENASE"/>
    <property type="match status" value="1"/>
</dbReference>
<keyword evidence="5" id="KW-1185">Reference proteome</keyword>
<reference evidence="5" key="1">
    <citation type="journal article" date="2019" name="Int. J. Syst. Evol. Microbiol.">
        <title>The Global Catalogue of Microorganisms (GCM) 10K type strain sequencing project: providing services to taxonomists for standard genome sequencing and annotation.</title>
        <authorList>
            <consortium name="The Broad Institute Genomics Platform"/>
            <consortium name="The Broad Institute Genome Sequencing Center for Infectious Disease"/>
            <person name="Wu L."/>
            <person name="Ma J."/>
        </authorList>
    </citation>
    <scope>NUCLEOTIDE SEQUENCE [LARGE SCALE GENOMIC DNA]</scope>
    <source>
        <strain evidence="5">CGMCC 1.8860</strain>
    </source>
</reference>
<dbReference type="SUPFAM" id="SSF56176">
    <property type="entry name" value="FAD-binding/transporter-associated domain-like"/>
    <property type="match status" value="1"/>
</dbReference>
<dbReference type="InterPro" id="IPR036318">
    <property type="entry name" value="FAD-bd_PCMH-like_sf"/>
</dbReference>
<evidence type="ECO:0000313" key="5">
    <source>
        <dbReference type="Proteomes" id="UP000621859"/>
    </source>
</evidence>
<dbReference type="PROSITE" id="PS51387">
    <property type="entry name" value="FAD_PCMH"/>
    <property type="match status" value="1"/>
</dbReference>
<name>A0ABQ2PH96_9NEIS</name>
<keyword evidence="1" id="KW-0285">Flavoprotein</keyword>
<keyword evidence="2" id="KW-0274">FAD</keyword>
<evidence type="ECO:0000259" key="3">
    <source>
        <dbReference type="PROSITE" id="PS51387"/>
    </source>
</evidence>
<evidence type="ECO:0000313" key="4">
    <source>
        <dbReference type="EMBL" id="GGP24639.1"/>
    </source>
</evidence>
<comment type="caution">
    <text evidence="4">The sequence shown here is derived from an EMBL/GenBank/DDBJ whole genome shotgun (WGS) entry which is preliminary data.</text>
</comment>
<dbReference type="Gene3D" id="3.30.465.10">
    <property type="match status" value="1"/>
</dbReference>